<keyword evidence="2" id="KW-1185">Reference proteome</keyword>
<dbReference type="HOGENOM" id="CLU_399371_0_0_2"/>
<organism evidence="1 2">
    <name type="scientific">Pyrobaculum calidifontis (strain DSM 21063 / JCM 11548 / VA1)</name>
    <dbReference type="NCBI Taxonomy" id="410359"/>
    <lineage>
        <taxon>Archaea</taxon>
        <taxon>Thermoproteota</taxon>
        <taxon>Thermoprotei</taxon>
        <taxon>Thermoproteales</taxon>
        <taxon>Thermoproteaceae</taxon>
        <taxon>Pyrobaculum</taxon>
    </lineage>
</organism>
<dbReference type="Proteomes" id="UP000001431">
    <property type="component" value="Chromosome"/>
</dbReference>
<dbReference type="AlphaFoldDB" id="A3MWW9"/>
<dbReference type="EMBL" id="CP000561">
    <property type="protein sequence ID" value="ABO09136.1"/>
    <property type="molecule type" value="Genomic_DNA"/>
</dbReference>
<sequence length="689" mass="75250">MATTGASQFAELAALGFFNPVAKADVDKALGDVLSGLRAVEGLEGSLVGHVSRGFASADFARLVEGAVKANLETETKGLIRARLMSKAAREVTRDEVDHFMANAAAAVEAALGLIYRAVHERWRATARVDEAGRKNYVHVDKELVDTLDVRKKDMVHYLCYEVGDVVYGGARADGVVVLVFLGGEKSIRVEVFAKSIAGLPVRFEEVEWGGERWLRLATAKIHKPSGSDKHVAQVELRLAKLEAEVDGGAASVEGLRGLLVSDASGKEIETPDPLLLKLFAHPFERVEIEVAGVSHTEAGFALTFRAVARDDKPFKELFNDIAERYGKELWFVVDEAKGMWLEAMRKLCEDIKRITDKAAEVGKREGVESGRKALVEGLKRLFEEKEREALDAGRSDEALAIAVAGRLLIGIVNSPREWLSLLVGDGVVDFVHKTLGFSAKYTEVAEAVLRLLATWAGAYGAKIRAIGKGAVVYASSRDAVRVLGAVLAGEVLEYAASLAKSWSGLAGSDAPKVISLLALAQLLGVVEERWAVELWLAHKAVTTPTQPEAAKALEGLFARVEGVDKVEWTKRGVSLYFKVRGVGGAERAAVFKLYTDFRHFLLYCESCSDEKSAKRVLGELAEELRPAVEQLERRLGLVAKEQKWPKWNWNALELPARVGWPMFLKLWIKVHDLSREEGGERASPHGGA</sequence>
<protein>
    <submittedName>
        <fullName evidence="1">Uncharacterized protein</fullName>
    </submittedName>
</protein>
<dbReference type="KEGG" id="pcl:Pcal_1719"/>
<gene>
    <name evidence="1" type="ordered locus">Pcal_1719</name>
</gene>
<accession>A3MWW9</accession>
<proteinExistence type="predicted"/>
<name>A3MWW9_PYRCJ</name>
<evidence type="ECO:0000313" key="1">
    <source>
        <dbReference type="EMBL" id="ABO09136.1"/>
    </source>
</evidence>
<reference evidence="1" key="1">
    <citation type="submission" date="2007-02" db="EMBL/GenBank/DDBJ databases">
        <title>Complete sequence of Pyrobaculum calidifontis JCM 11548.</title>
        <authorList>
            <consortium name="US DOE Joint Genome Institute"/>
            <person name="Copeland A."/>
            <person name="Lucas S."/>
            <person name="Lapidus A."/>
            <person name="Barry K."/>
            <person name="Glavina del Rio T."/>
            <person name="Dalin E."/>
            <person name="Tice H."/>
            <person name="Pitluck S."/>
            <person name="Chain P."/>
            <person name="Malfatti S."/>
            <person name="Shin M."/>
            <person name="Vergez L."/>
            <person name="Schmutz J."/>
            <person name="Larimer F."/>
            <person name="Land M."/>
            <person name="Hauser L."/>
            <person name="Kyrpides N."/>
            <person name="Mikhailova N."/>
            <person name="Cozen A.E."/>
            <person name="Fitz-Gibbon S.T."/>
            <person name="House C.H."/>
            <person name="Saltikov C."/>
            <person name="Lowe T.M."/>
            <person name="Richardson P."/>
        </authorList>
    </citation>
    <scope>NUCLEOTIDE SEQUENCE [LARGE SCALE GENOMIC DNA]</scope>
    <source>
        <strain evidence="1">JCM 11548</strain>
    </source>
</reference>
<evidence type="ECO:0000313" key="2">
    <source>
        <dbReference type="Proteomes" id="UP000001431"/>
    </source>
</evidence>